<reference evidence="5 6" key="1">
    <citation type="submission" date="2018-03" db="EMBL/GenBank/DDBJ databases">
        <title>Genomic Encyclopedia of Archaeal and Bacterial Type Strains, Phase II (KMG-II): from individual species to whole genera.</title>
        <authorList>
            <person name="Goeker M."/>
        </authorList>
    </citation>
    <scope>NUCLEOTIDE SEQUENCE [LARGE SCALE GENOMIC DNA]</scope>
    <source>
        <strain evidence="5 6">DSM 25328</strain>
    </source>
</reference>
<evidence type="ECO:0000256" key="1">
    <source>
        <dbReference type="ARBA" id="ARBA00004418"/>
    </source>
</evidence>
<dbReference type="InterPro" id="IPR006311">
    <property type="entry name" value="TAT_signal"/>
</dbReference>
<feature type="chain" id="PRO_5015605833" evidence="3">
    <location>
        <begin position="28"/>
        <end position="285"/>
    </location>
</feature>
<sequence length="285" mass="31044">MKRLDRRALFASGAAAALLAATGTSLAQQPRRGGTLRLAVPRDGGLLERVARGAVYDQLTEVAPDGLLRGELATGWHSDDSARRWIVKLRQDVSFHNGLPLRASDVIASLEAHASRGDLRLEGLRALTLKDGDAIEFVLDEGNPHLPYRLADTGLVIAADGDVQASLATMTGTGLYAVERAQDGRHFRARRREQHYKDGSAGWFDALDLIVISDAVVRAEALRDGFVDVASLPTPEGLRGRGSFNYHPSEGDMALAAGQHVVMPRRISNRGSLDDHRITERWWMA</sequence>
<dbReference type="Pfam" id="PF00496">
    <property type="entry name" value="SBP_bac_5"/>
    <property type="match status" value="1"/>
</dbReference>
<dbReference type="AlphaFoldDB" id="A0A2T1AM05"/>
<feature type="signal peptide" evidence="3">
    <location>
        <begin position="1"/>
        <end position="27"/>
    </location>
</feature>
<feature type="domain" description="Solute-binding protein family 5" evidence="4">
    <location>
        <begin position="69"/>
        <end position="237"/>
    </location>
</feature>
<comment type="caution">
    <text evidence="5">The sequence shown here is derived from an EMBL/GenBank/DDBJ whole genome shotgun (WGS) entry which is preliminary data.</text>
</comment>
<dbReference type="PROSITE" id="PS51318">
    <property type="entry name" value="TAT"/>
    <property type="match status" value="1"/>
</dbReference>
<evidence type="ECO:0000313" key="6">
    <source>
        <dbReference type="Proteomes" id="UP000237718"/>
    </source>
</evidence>
<dbReference type="InterPro" id="IPR000914">
    <property type="entry name" value="SBP_5_dom"/>
</dbReference>
<gene>
    <name evidence="5" type="ORF">CLV89_10290</name>
</gene>
<dbReference type="GO" id="GO:1904680">
    <property type="term" value="F:peptide transmembrane transporter activity"/>
    <property type="evidence" value="ECO:0007669"/>
    <property type="project" value="TreeGrafter"/>
</dbReference>
<evidence type="ECO:0000256" key="2">
    <source>
        <dbReference type="ARBA" id="ARBA00005695"/>
    </source>
</evidence>
<dbReference type="Proteomes" id="UP000237718">
    <property type="component" value="Unassembled WGS sequence"/>
</dbReference>
<proteinExistence type="inferred from homology"/>
<keyword evidence="3" id="KW-0732">Signal</keyword>
<evidence type="ECO:0000313" key="5">
    <source>
        <dbReference type="EMBL" id="PRZ49348.1"/>
    </source>
</evidence>
<dbReference type="PANTHER" id="PTHR30290">
    <property type="entry name" value="PERIPLASMIC BINDING COMPONENT OF ABC TRANSPORTER"/>
    <property type="match status" value="1"/>
</dbReference>
<dbReference type="RefSeq" id="WP_106162423.1">
    <property type="nucleotide sequence ID" value="NZ_PVUF01000002.1"/>
</dbReference>
<dbReference type="GO" id="GO:0015833">
    <property type="term" value="P:peptide transport"/>
    <property type="evidence" value="ECO:0007669"/>
    <property type="project" value="TreeGrafter"/>
</dbReference>
<name>A0A2T1AM05_TRISK</name>
<organism evidence="5 6">
    <name type="scientific">Tritonibacter scottomollicae</name>
    <name type="common">Epibacterium scottomollicae</name>
    <dbReference type="NCBI Taxonomy" id="483013"/>
    <lineage>
        <taxon>Bacteria</taxon>
        <taxon>Pseudomonadati</taxon>
        <taxon>Pseudomonadota</taxon>
        <taxon>Alphaproteobacteria</taxon>
        <taxon>Rhodobacterales</taxon>
        <taxon>Paracoccaceae</taxon>
        <taxon>Tritonibacter</taxon>
    </lineage>
</organism>
<evidence type="ECO:0000259" key="4">
    <source>
        <dbReference type="Pfam" id="PF00496"/>
    </source>
</evidence>
<dbReference type="SUPFAM" id="SSF53850">
    <property type="entry name" value="Periplasmic binding protein-like II"/>
    <property type="match status" value="1"/>
</dbReference>
<accession>A0A2T1AM05</accession>
<protein>
    <submittedName>
        <fullName evidence="5">Extracellular solute-binding protein (Family 5)</fullName>
    </submittedName>
</protein>
<evidence type="ECO:0000256" key="3">
    <source>
        <dbReference type="SAM" id="SignalP"/>
    </source>
</evidence>
<dbReference type="Gene3D" id="3.40.190.10">
    <property type="entry name" value="Periplasmic binding protein-like II"/>
    <property type="match status" value="1"/>
</dbReference>
<dbReference type="EMBL" id="PVUF01000002">
    <property type="protein sequence ID" value="PRZ49348.1"/>
    <property type="molecule type" value="Genomic_DNA"/>
</dbReference>
<comment type="similarity">
    <text evidence="2">Belongs to the bacterial solute-binding protein 5 family.</text>
</comment>
<dbReference type="OrthoDB" id="9803988at2"/>
<comment type="subcellular location">
    <subcellularLocation>
        <location evidence="1">Periplasm</location>
    </subcellularLocation>
</comment>
<dbReference type="InterPro" id="IPR039424">
    <property type="entry name" value="SBP_5"/>
</dbReference>